<sequence>MCKDKEAVWSQQYNEVTENPPEDGEILVTVDGSLAKLTVEMVDGAAPFIYGRIYVPEIVGIELGWFLQGADVETYHGWKCILMPRARAELIKRIGLNGDTVLVRSLRLIRKSKSGKSYLCEVKDYE</sequence>
<gene>
    <name evidence="1" type="ORF">LCGC14_1381260</name>
</gene>
<accession>A0A0F9MI32</accession>
<dbReference type="EMBL" id="LAZR01008828">
    <property type="protein sequence ID" value="KKM76330.1"/>
    <property type="molecule type" value="Genomic_DNA"/>
</dbReference>
<protein>
    <submittedName>
        <fullName evidence="1">Uncharacterized protein</fullName>
    </submittedName>
</protein>
<organism evidence="1">
    <name type="scientific">marine sediment metagenome</name>
    <dbReference type="NCBI Taxonomy" id="412755"/>
    <lineage>
        <taxon>unclassified sequences</taxon>
        <taxon>metagenomes</taxon>
        <taxon>ecological metagenomes</taxon>
    </lineage>
</organism>
<reference evidence="1" key="1">
    <citation type="journal article" date="2015" name="Nature">
        <title>Complex archaea that bridge the gap between prokaryotes and eukaryotes.</title>
        <authorList>
            <person name="Spang A."/>
            <person name="Saw J.H."/>
            <person name="Jorgensen S.L."/>
            <person name="Zaremba-Niedzwiedzka K."/>
            <person name="Martijn J."/>
            <person name="Lind A.E."/>
            <person name="van Eijk R."/>
            <person name="Schleper C."/>
            <person name="Guy L."/>
            <person name="Ettema T.J."/>
        </authorList>
    </citation>
    <scope>NUCLEOTIDE SEQUENCE</scope>
</reference>
<dbReference type="AlphaFoldDB" id="A0A0F9MI32"/>
<comment type="caution">
    <text evidence="1">The sequence shown here is derived from an EMBL/GenBank/DDBJ whole genome shotgun (WGS) entry which is preliminary data.</text>
</comment>
<proteinExistence type="predicted"/>
<name>A0A0F9MI32_9ZZZZ</name>
<evidence type="ECO:0000313" key="1">
    <source>
        <dbReference type="EMBL" id="KKM76330.1"/>
    </source>
</evidence>